<dbReference type="PROSITE" id="PS50011">
    <property type="entry name" value="PROTEIN_KINASE_DOM"/>
    <property type="match status" value="1"/>
</dbReference>
<feature type="binding site" evidence="3">
    <location>
        <position position="238"/>
    </location>
    <ligand>
        <name>ATP</name>
        <dbReference type="ChEBI" id="CHEBI:30616"/>
    </ligand>
</feature>
<dbReference type="Pfam" id="PF07714">
    <property type="entry name" value="PK_Tyr_Ser-Thr"/>
    <property type="match status" value="1"/>
</dbReference>
<dbReference type="Pfam" id="PF13855">
    <property type="entry name" value="LRR_8"/>
    <property type="match status" value="1"/>
</dbReference>
<keyword evidence="1" id="KW-0433">Leucine-rich repeat</keyword>
<dbReference type="Pfam" id="PF00560">
    <property type="entry name" value="LRR_1"/>
    <property type="match status" value="1"/>
</dbReference>
<dbReference type="InterPro" id="IPR001611">
    <property type="entry name" value="Leu-rich_rpt"/>
</dbReference>
<dbReference type="SUPFAM" id="SSF56112">
    <property type="entry name" value="Protein kinase-like (PK-like)"/>
    <property type="match status" value="1"/>
</dbReference>
<keyword evidence="5" id="KW-0808">Transferase</keyword>
<reference evidence="5 6" key="1">
    <citation type="journal article" date="2010" name="Int. J. Syst. Evol. Microbiol.">
        <title>Reclassification of Herbaspirillum putei as a later heterotypic synonym of Herbaspirillum huttiense, with the description of H. huttiense subsp. huttiense subsp. nov. and H. huttiense subsp. putei subsp. nov., comb. nov., and description of Herbaspirillum aquaticum sp. nov.</title>
        <authorList>
            <person name="Dobritsa A.P."/>
            <person name="Reddy M.C."/>
            <person name="Samadpour M."/>
        </authorList>
    </citation>
    <scope>NUCLEOTIDE SEQUENCE [LARGE SCALE GENOMIC DNA]</scope>
    <source>
        <strain evidence="5 6">IEH 4430</strain>
    </source>
</reference>
<dbReference type="InterPro" id="IPR001245">
    <property type="entry name" value="Ser-Thr/Tyr_kinase_cat_dom"/>
</dbReference>
<comment type="caution">
    <text evidence="5">The sequence shown here is derived from an EMBL/GenBank/DDBJ whole genome shotgun (WGS) entry which is preliminary data.</text>
</comment>
<dbReference type="SMART" id="SM00364">
    <property type="entry name" value="LRR_BAC"/>
    <property type="match status" value="4"/>
</dbReference>
<dbReference type="EMBL" id="NJGV01000002">
    <property type="protein sequence ID" value="OWY36069.1"/>
    <property type="molecule type" value="Genomic_DNA"/>
</dbReference>
<evidence type="ECO:0000256" key="1">
    <source>
        <dbReference type="ARBA" id="ARBA00022614"/>
    </source>
</evidence>
<dbReference type="PANTHER" id="PTHR48051:SF1">
    <property type="entry name" value="RAS SUPPRESSOR PROTEIN 1"/>
    <property type="match status" value="1"/>
</dbReference>
<dbReference type="InterPro" id="IPR000719">
    <property type="entry name" value="Prot_kinase_dom"/>
</dbReference>
<dbReference type="InterPro" id="IPR032675">
    <property type="entry name" value="LRR_dom_sf"/>
</dbReference>
<dbReference type="Gene3D" id="1.10.510.10">
    <property type="entry name" value="Transferase(Phosphotransferase) domain 1"/>
    <property type="match status" value="1"/>
</dbReference>
<evidence type="ECO:0000313" key="6">
    <source>
        <dbReference type="Proteomes" id="UP000214747"/>
    </source>
</evidence>
<dbReference type="GO" id="GO:0005737">
    <property type="term" value="C:cytoplasm"/>
    <property type="evidence" value="ECO:0007669"/>
    <property type="project" value="TreeGrafter"/>
</dbReference>
<dbReference type="AlphaFoldDB" id="A0A225SXQ5"/>
<dbReference type="PROSITE" id="PS51450">
    <property type="entry name" value="LRR"/>
    <property type="match status" value="2"/>
</dbReference>
<accession>A0A225SXQ5</accession>
<dbReference type="Gene3D" id="3.30.200.20">
    <property type="entry name" value="Phosphorylase Kinase, domain 1"/>
    <property type="match status" value="1"/>
</dbReference>
<dbReference type="Proteomes" id="UP000214747">
    <property type="component" value="Unassembled WGS sequence"/>
</dbReference>
<dbReference type="PROSITE" id="PS00107">
    <property type="entry name" value="PROTEIN_KINASE_ATP"/>
    <property type="match status" value="1"/>
</dbReference>
<dbReference type="InterPro" id="IPR011009">
    <property type="entry name" value="Kinase-like_dom_sf"/>
</dbReference>
<evidence type="ECO:0000256" key="3">
    <source>
        <dbReference type="PROSITE-ProRule" id="PRU10141"/>
    </source>
</evidence>
<dbReference type="PANTHER" id="PTHR48051">
    <property type="match status" value="1"/>
</dbReference>
<evidence type="ECO:0000313" key="5">
    <source>
        <dbReference type="EMBL" id="OWY36069.1"/>
    </source>
</evidence>
<dbReference type="SUPFAM" id="SSF52058">
    <property type="entry name" value="L domain-like"/>
    <property type="match status" value="1"/>
</dbReference>
<name>A0A225SXQ5_9BURK</name>
<dbReference type="GO" id="GO:0005524">
    <property type="term" value="F:ATP binding"/>
    <property type="evidence" value="ECO:0007669"/>
    <property type="project" value="UniProtKB-UniRule"/>
</dbReference>
<keyword evidence="3" id="KW-0547">Nucleotide-binding</keyword>
<dbReference type="InterPro" id="IPR003591">
    <property type="entry name" value="Leu-rich_rpt_typical-subtyp"/>
</dbReference>
<gene>
    <name evidence="5" type="ORF">CEJ45_02305</name>
</gene>
<evidence type="ECO:0000256" key="2">
    <source>
        <dbReference type="ARBA" id="ARBA00022737"/>
    </source>
</evidence>
<dbReference type="InterPro" id="IPR017441">
    <property type="entry name" value="Protein_kinase_ATP_BS"/>
</dbReference>
<keyword evidence="6" id="KW-1185">Reference proteome</keyword>
<dbReference type="GO" id="GO:0004672">
    <property type="term" value="F:protein kinase activity"/>
    <property type="evidence" value="ECO:0007669"/>
    <property type="project" value="InterPro"/>
</dbReference>
<proteinExistence type="predicted"/>
<keyword evidence="2" id="KW-0677">Repeat</keyword>
<keyword evidence="5" id="KW-0418">Kinase</keyword>
<feature type="domain" description="Protein kinase" evidence="4">
    <location>
        <begin position="207"/>
        <end position="441"/>
    </location>
</feature>
<organism evidence="5 6">
    <name type="scientific">Herbaspirillum aquaticum</name>
    <dbReference type="NCBI Taxonomy" id="568783"/>
    <lineage>
        <taxon>Bacteria</taxon>
        <taxon>Pseudomonadati</taxon>
        <taxon>Pseudomonadota</taxon>
        <taxon>Betaproteobacteria</taxon>
        <taxon>Burkholderiales</taxon>
        <taxon>Oxalobacteraceae</taxon>
        <taxon>Herbaspirillum</taxon>
    </lineage>
</organism>
<protein>
    <submittedName>
        <fullName evidence="5">Protein kinase</fullName>
    </submittedName>
</protein>
<keyword evidence="3" id="KW-0067">ATP-binding</keyword>
<dbReference type="InterPro" id="IPR050216">
    <property type="entry name" value="LRR_domain-containing"/>
</dbReference>
<dbReference type="RefSeq" id="WP_088753635.1">
    <property type="nucleotide sequence ID" value="NZ_NJGV01000002.1"/>
</dbReference>
<dbReference type="Gene3D" id="3.80.10.10">
    <property type="entry name" value="Ribonuclease Inhibitor"/>
    <property type="match status" value="2"/>
</dbReference>
<evidence type="ECO:0000259" key="4">
    <source>
        <dbReference type="PROSITE" id="PS50011"/>
    </source>
</evidence>
<dbReference type="SMART" id="SM00369">
    <property type="entry name" value="LRR_TYP"/>
    <property type="match status" value="4"/>
</dbReference>
<sequence length="441" mass="47690">MHTLEQLRSGALEGITRLSLSCGLREFPPEIFTLAETLEILDLSGNELTALPEGLPRLHRLRIVFCSDNPFTELPAVLGRCPSLEMIGFKANRIEHVPAESLPPTLRWLVLTDNRIEQLPSSIGQCPRLQKLMLAGNRLRALPPELAACRNLELLRLSANALEAFPHWLLTLPRLSWLAMAGNPWCAAVEEAADRNAQVAAIDWDDLALGEKLGEGASGVIHAARWTVEGRSQPVAVKLFKGAVTSDGLPEREMAACIMAGSHRGLIPVLGRLHGHPQAVQALVMPLIDPDFKVLAGPPSLQSCSRDVYAQGFTLAWSQVIAIARDIASAAAHLHAQGIVHGDLYGHNILHREGEALLGDFGAAWFYDVEQPHAWGVQAMEVRAYGCLLEELLAHGQPADDAGKKQRAALAGVRQACLSADAAARPHFEAIVAMLDNLTAG</sequence>